<proteinExistence type="predicted"/>
<name>A0A2D3UMV6_9PEZI</name>
<reference evidence="2 3" key="1">
    <citation type="submission" date="2016-03" db="EMBL/GenBank/DDBJ databases">
        <authorList>
            <person name="Ploux O."/>
        </authorList>
    </citation>
    <scope>NUCLEOTIDE SEQUENCE [LARGE SCALE GENOMIC DNA]</scope>
    <source>
        <strain evidence="2 3">URUG2</strain>
    </source>
</reference>
<dbReference type="Proteomes" id="UP000225277">
    <property type="component" value="Unassembled WGS sequence"/>
</dbReference>
<accession>A0A2D3UMV6</accession>
<feature type="compositionally biased region" description="Basic residues" evidence="1">
    <location>
        <begin position="1"/>
        <end position="12"/>
    </location>
</feature>
<dbReference type="EMBL" id="FJUY01000002">
    <property type="protein sequence ID" value="CZT15771.1"/>
    <property type="molecule type" value="Genomic_DNA"/>
</dbReference>
<dbReference type="Gene3D" id="1.10.287.950">
    <property type="entry name" value="Methyl-accepting chemotaxis protein"/>
    <property type="match status" value="1"/>
</dbReference>
<organism evidence="2 3">
    <name type="scientific">Ramularia collo-cygni</name>
    <dbReference type="NCBI Taxonomy" id="112498"/>
    <lineage>
        <taxon>Eukaryota</taxon>
        <taxon>Fungi</taxon>
        <taxon>Dikarya</taxon>
        <taxon>Ascomycota</taxon>
        <taxon>Pezizomycotina</taxon>
        <taxon>Dothideomycetes</taxon>
        <taxon>Dothideomycetidae</taxon>
        <taxon>Mycosphaerellales</taxon>
        <taxon>Mycosphaerellaceae</taxon>
        <taxon>Ramularia</taxon>
    </lineage>
</organism>
<dbReference type="GeneID" id="35596843"/>
<keyword evidence="3" id="KW-1185">Reference proteome</keyword>
<feature type="compositionally biased region" description="Low complexity" evidence="1">
    <location>
        <begin position="79"/>
        <end position="90"/>
    </location>
</feature>
<dbReference type="AlphaFoldDB" id="A0A2D3UMV6"/>
<dbReference type="RefSeq" id="XP_023622667.1">
    <property type="nucleotide sequence ID" value="XM_023766899.1"/>
</dbReference>
<gene>
    <name evidence="2" type="ORF">RCC_01605</name>
</gene>
<evidence type="ECO:0000256" key="1">
    <source>
        <dbReference type="SAM" id="MobiDB-lite"/>
    </source>
</evidence>
<sequence length="281" mass="30598">MAPRKTTTKAKAKGNGPVAVKSRGKAPVVIPSSNDDADNILTKPAFKAAKTGARKSTSSFDRNIQKLLEMQKQLPSPVAESSAMAAGASEPADETNDAMARQLKTLDKLLKEVTQLRHSILSREDQVIMLGAVHSIDMTSDAINDTVNEIADTLETTSAGVASMEAIMDGIDTQTDTINDTTCDIKDTVTEINDTVDEIKDDLKDVPETVDEIRDTLIVIQETVDETSTKVDTVEEALAIHENVSAARYRSLDHSMDMMGKKLDALIDMVRAQSHVCRHYR</sequence>
<protein>
    <submittedName>
        <fullName evidence="2">Uncharacterized protein</fullName>
    </submittedName>
</protein>
<feature type="region of interest" description="Disordered" evidence="1">
    <location>
        <begin position="73"/>
        <end position="96"/>
    </location>
</feature>
<dbReference type="SUPFAM" id="SSF58104">
    <property type="entry name" value="Methyl-accepting chemotaxis protein (MCP) signaling domain"/>
    <property type="match status" value="1"/>
</dbReference>
<feature type="region of interest" description="Disordered" evidence="1">
    <location>
        <begin position="1"/>
        <end position="24"/>
    </location>
</feature>
<evidence type="ECO:0000313" key="2">
    <source>
        <dbReference type="EMBL" id="CZT15771.1"/>
    </source>
</evidence>
<evidence type="ECO:0000313" key="3">
    <source>
        <dbReference type="Proteomes" id="UP000225277"/>
    </source>
</evidence>